<name>A0A0E9QIK1_ANGAN</name>
<reference evidence="2" key="2">
    <citation type="journal article" date="2015" name="Fish Shellfish Immunol.">
        <title>Early steps in the European eel (Anguilla anguilla)-Vibrio vulnificus interaction in the gills: Role of the RtxA13 toxin.</title>
        <authorList>
            <person name="Callol A."/>
            <person name="Pajuelo D."/>
            <person name="Ebbesson L."/>
            <person name="Teles M."/>
            <person name="MacKenzie S."/>
            <person name="Amaro C."/>
        </authorList>
    </citation>
    <scope>NUCLEOTIDE SEQUENCE</scope>
</reference>
<protein>
    <submittedName>
        <fullName evidence="2">Uncharacterized protein</fullName>
    </submittedName>
</protein>
<sequence length="44" mass="5010">MPCSHFIVFSKQISALCLYTCSCLSGPKTQGDIVFLNVVLRWRF</sequence>
<keyword evidence="1" id="KW-0732">Signal</keyword>
<accession>A0A0E9QIK1</accession>
<proteinExistence type="predicted"/>
<organism evidence="2">
    <name type="scientific">Anguilla anguilla</name>
    <name type="common">European freshwater eel</name>
    <name type="synonym">Muraena anguilla</name>
    <dbReference type="NCBI Taxonomy" id="7936"/>
    <lineage>
        <taxon>Eukaryota</taxon>
        <taxon>Metazoa</taxon>
        <taxon>Chordata</taxon>
        <taxon>Craniata</taxon>
        <taxon>Vertebrata</taxon>
        <taxon>Euteleostomi</taxon>
        <taxon>Actinopterygii</taxon>
        <taxon>Neopterygii</taxon>
        <taxon>Teleostei</taxon>
        <taxon>Anguilliformes</taxon>
        <taxon>Anguillidae</taxon>
        <taxon>Anguilla</taxon>
    </lineage>
</organism>
<feature type="signal peptide" evidence="1">
    <location>
        <begin position="1"/>
        <end position="15"/>
    </location>
</feature>
<evidence type="ECO:0000256" key="1">
    <source>
        <dbReference type="SAM" id="SignalP"/>
    </source>
</evidence>
<evidence type="ECO:0000313" key="2">
    <source>
        <dbReference type="EMBL" id="JAH16614.1"/>
    </source>
</evidence>
<dbReference type="EMBL" id="GBXM01091963">
    <property type="protein sequence ID" value="JAH16614.1"/>
    <property type="molecule type" value="Transcribed_RNA"/>
</dbReference>
<dbReference type="AlphaFoldDB" id="A0A0E9QIK1"/>
<feature type="chain" id="PRO_5013085189" evidence="1">
    <location>
        <begin position="16"/>
        <end position="44"/>
    </location>
</feature>
<reference evidence="2" key="1">
    <citation type="submission" date="2014-11" db="EMBL/GenBank/DDBJ databases">
        <authorList>
            <person name="Amaro Gonzalez C."/>
        </authorList>
    </citation>
    <scope>NUCLEOTIDE SEQUENCE</scope>
</reference>